<dbReference type="SUPFAM" id="SSF52540">
    <property type="entry name" value="P-loop containing nucleoside triphosphate hydrolases"/>
    <property type="match status" value="1"/>
</dbReference>
<dbReference type="SUPFAM" id="SSF50998">
    <property type="entry name" value="Quinoprotein alcohol dehydrogenase-like"/>
    <property type="match status" value="1"/>
</dbReference>
<dbReference type="PANTHER" id="PTHR19879:SF9">
    <property type="entry name" value="TRANSCRIPTION INITIATION FACTOR TFIID SUBUNIT 5"/>
    <property type="match status" value="1"/>
</dbReference>
<dbReference type="PROSITE" id="PS50082">
    <property type="entry name" value="WD_REPEATS_2"/>
    <property type="match status" value="6"/>
</dbReference>
<dbReference type="PANTHER" id="PTHR19879">
    <property type="entry name" value="TRANSCRIPTION INITIATION FACTOR TFIID"/>
    <property type="match status" value="1"/>
</dbReference>
<dbReference type="InterPro" id="IPR011047">
    <property type="entry name" value="Quinoprotein_ADH-like_sf"/>
</dbReference>
<name>A0A543CI58_9ACTN</name>
<feature type="repeat" description="WD" evidence="3">
    <location>
        <begin position="1146"/>
        <end position="1187"/>
    </location>
</feature>
<keyword evidence="1 3" id="KW-0853">WD repeat</keyword>
<dbReference type="Proteomes" id="UP000316096">
    <property type="component" value="Unassembled WGS sequence"/>
</dbReference>
<evidence type="ECO:0000259" key="5">
    <source>
        <dbReference type="Pfam" id="PF20703"/>
    </source>
</evidence>
<evidence type="ECO:0000256" key="3">
    <source>
        <dbReference type="PROSITE-ProRule" id="PRU00221"/>
    </source>
</evidence>
<feature type="repeat" description="WD" evidence="3">
    <location>
        <begin position="1237"/>
        <end position="1278"/>
    </location>
</feature>
<proteinExistence type="predicted"/>
<evidence type="ECO:0000313" key="6">
    <source>
        <dbReference type="EMBL" id="TQL96710.1"/>
    </source>
</evidence>
<feature type="domain" description="Novel STAND NTPase 1" evidence="5">
    <location>
        <begin position="117"/>
        <end position="516"/>
    </location>
</feature>
<dbReference type="InterPro" id="IPR001387">
    <property type="entry name" value="Cro/C1-type_HTH"/>
</dbReference>
<dbReference type="RefSeq" id="WP_141955539.1">
    <property type="nucleotide sequence ID" value="NZ_VFOZ01000001.1"/>
</dbReference>
<dbReference type="InterPro" id="IPR001680">
    <property type="entry name" value="WD40_rpt"/>
</dbReference>
<feature type="repeat" description="WD" evidence="3">
    <location>
        <begin position="788"/>
        <end position="822"/>
    </location>
</feature>
<dbReference type="PRINTS" id="PR00320">
    <property type="entry name" value="GPROTEINBRPT"/>
</dbReference>
<dbReference type="Gene3D" id="2.130.10.10">
    <property type="entry name" value="YVTN repeat-like/Quinoprotein amine dehydrogenase"/>
    <property type="match status" value="4"/>
</dbReference>
<feature type="repeat" description="WD" evidence="3">
    <location>
        <begin position="880"/>
        <end position="921"/>
    </location>
</feature>
<dbReference type="InterPro" id="IPR015943">
    <property type="entry name" value="WD40/YVTN_repeat-like_dom_sf"/>
</dbReference>
<dbReference type="PROSITE" id="PS50294">
    <property type="entry name" value="WD_REPEATS_REGION"/>
    <property type="match status" value="5"/>
</dbReference>
<keyword evidence="2" id="KW-0677">Repeat</keyword>
<dbReference type="Pfam" id="PF00400">
    <property type="entry name" value="WD40"/>
    <property type="match status" value="9"/>
</dbReference>
<dbReference type="InterPro" id="IPR020472">
    <property type="entry name" value="WD40_PAC1"/>
</dbReference>
<evidence type="ECO:0000256" key="2">
    <source>
        <dbReference type="ARBA" id="ARBA00022737"/>
    </source>
</evidence>
<keyword evidence="7" id="KW-1185">Reference proteome</keyword>
<dbReference type="CDD" id="cd00093">
    <property type="entry name" value="HTH_XRE"/>
    <property type="match status" value="1"/>
</dbReference>
<accession>A0A543CI58</accession>
<dbReference type="Pfam" id="PF20703">
    <property type="entry name" value="nSTAND1"/>
    <property type="match status" value="1"/>
</dbReference>
<dbReference type="EMBL" id="VFOZ01000001">
    <property type="protein sequence ID" value="TQL96710.1"/>
    <property type="molecule type" value="Genomic_DNA"/>
</dbReference>
<organism evidence="6 7">
    <name type="scientific">Actinoallomurus bryophytorum</name>
    <dbReference type="NCBI Taxonomy" id="1490222"/>
    <lineage>
        <taxon>Bacteria</taxon>
        <taxon>Bacillati</taxon>
        <taxon>Actinomycetota</taxon>
        <taxon>Actinomycetes</taxon>
        <taxon>Streptosporangiales</taxon>
        <taxon>Thermomonosporaceae</taxon>
        <taxon>Actinoallomurus</taxon>
    </lineage>
</organism>
<sequence>MPVSDHDHVGEPGPDPELIATSKDFSHALVRLRRRAGLSIRDVARDLRQRPAGQVSVATLGGWFGGRHLPTPKLDPVLFELLALCGVTSPEETRQWRAALDRVRSMPGRRPRSSPSPFRGLAAYEPEDAESFCGREALTGELLELAGRSRRLGRPMIVVGPSGSGKSSLLRAGLIPALGRPDSPLYGTWAHVSLTPGERPVRELARRLADLLGRAPDALDQELMEHPAWCGDLIRSGAWDGDGVLIVADQFEELFTSCKDDGERAAFIEALCSAAAAPPAVVAFGMRADFYLQALRVPRLVPILQDSQLVVGAMSETELRQAITEPARRYRITVEPALVEVLLHDLSPSYTGAMSEAGALPLLSHALLATWDQATGRTLTLDHYRATGGIRDAVTRTAENAFAELSVAGQKDIARRLFLSLVRTGHDAADTRRRVSRAELLAACDAEPAAVLEVLDRFVNSRLITVDGDSIEITHEALLTTWPRLTGWLDADRTWRRLHHGLTVAAHNWQRSGYDPDGLYRGGMLQVVRENAESRAHRGRLSLLERDFLDASVARDTAETRAVRRRLQRRHQLSALLTVLALLAVGVTVYARQLRASGQRDRALALSRTVADEADRLLGKDVPLAAQLALAAYRISPTPEARSSLLNSTAVPAAWRLGAPSGPVRSMAVSGDGRLLAGRTDPGAVWLWRIGGDGRAVLAGMLPAEPDSSVALSYDGRTLAATDGDRVRLWSTADPYHPVRTGTLSGPDQPVASLTISASGRDLAAAAGRTVYLWDLDARARTTSTAELSGPRQAVRAVAFTPGGRTLAAGSNDATVRLWRISGSGRATPAGTLRGPASQVFSIAISPDGRRLAAGTGAEHRVYLWNIGDPAHPSADGPALTGPASWINTVTFGPDGTTLAAGSSDNLLWVYDLRTRRSTEQLPHPNPVMGASYPSAGSLVTLGDDGTIRGWSLPGPIITGARDSVFALDFDGDGHKLAVGPGAGDNTLTVWNPADLQHPVRIGRPLVNSPHAGTFSGSGALTPDGRTFAVGDVDGSVQLWNIHDPGRPGRIGAPIRAASELIESVTISDDGHLLAASSDDGAVHLIDITRPDRPVALGELRPPDPGTVYQAAFSHDGTLIGAASGSHRAYLWDIRRPAAPKPLSVVGGFATEAYSVALSHDGRILAVSGADGTVRLWDIADPRHPDSLGPPLLGPVGYVYSVAFSPQQNVLAAGSTDDTVWLWDLTRPRDPAPLATLTGPAKGVLAVAFSPDGHTLAAGGHDRTVRLWETAPETAAARVCATTGQPITRQEWHRYVPGRAYEPPCP</sequence>
<dbReference type="InterPro" id="IPR049052">
    <property type="entry name" value="nSTAND1"/>
</dbReference>
<evidence type="ECO:0000313" key="7">
    <source>
        <dbReference type="Proteomes" id="UP000316096"/>
    </source>
</evidence>
<dbReference type="InterPro" id="IPR027417">
    <property type="entry name" value="P-loop_NTPase"/>
</dbReference>
<dbReference type="InterPro" id="IPR036322">
    <property type="entry name" value="WD40_repeat_dom_sf"/>
</dbReference>
<reference evidence="6 7" key="1">
    <citation type="submission" date="2019-06" db="EMBL/GenBank/DDBJ databases">
        <title>Sequencing the genomes of 1000 actinobacteria strains.</title>
        <authorList>
            <person name="Klenk H.-P."/>
        </authorList>
    </citation>
    <scope>NUCLEOTIDE SEQUENCE [LARGE SCALE GENOMIC DNA]</scope>
    <source>
        <strain evidence="6 7">DSM 102200</strain>
    </source>
</reference>
<protein>
    <submittedName>
        <fullName evidence="6">WD40 repeat protein</fullName>
    </submittedName>
</protein>
<dbReference type="CDD" id="cd00200">
    <property type="entry name" value="WD40"/>
    <property type="match status" value="2"/>
</dbReference>
<gene>
    <name evidence="6" type="ORF">FB559_2259</name>
</gene>
<dbReference type="InterPro" id="IPR019775">
    <property type="entry name" value="WD40_repeat_CS"/>
</dbReference>
<feature type="compositionally biased region" description="Basic and acidic residues" evidence="4">
    <location>
        <begin position="1"/>
        <end position="10"/>
    </location>
</feature>
<dbReference type="SUPFAM" id="SSF50978">
    <property type="entry name" value="WD40 repeat-like"/>
    <property type="match status" value="1"/>
</dbReference>
<evidence type="ECO:0000256" key="4">
    <source>
        <dbReference type="SAM" id="MobiDB-lite"/>
    </source>
</evidence>
<comment type="caution">
    <text evidence="6">The sequence shown here is derived from an EMBL/GenBank/DDBJ whole genome shotgun (WGS) entry which is preliminary data.</text>
</comment>
<feature type="region of interest" description="Disordered" evidence="4">
    <location>
        <begin position="1"/>
        <end position="20"/>
    </location>
</feature>
<dbReference type="OrthoDB" id="414967at2"/>
<evidence type="ECO:0000256" key="1">
    <source>
        <dbReference type="ARBA" id="ARBA00022574"/>
    </source>
</evidence>
<dbReference type="PROSITE" id="PS00678">
    <property type="entry name" value="WD_REPEATS_1"/>
    <property type="match status" value="1"/>
</dbReference>
<dbReference type="SMART" id="SM00320">
    <property type="entry name" value="WD40"/>
    <property type="match status" value="14"/>
</dbReference>
<feature type="repeat" description="WD" evidence="3">
    <location>
        <begin position="1192"/>
        <end position="1225"/>
    </location>
</feature>
<feature type="repeat" description="WD" evidence="3">
    <location>
        <begin position="1020"/>
        <end position="1042"/>
    </location>
</feature>